<dbReference type="EMBL" id="JBICCN010000039">
    <property type="protein sequence ID" value="KAL3099562.1"/>
    <property type="molecule type" value="Genomic_DNA"/>
</dbReference>
<evidence type="ECO:0000313" key="2">
    <source>
        <dbReference type="Proteomes" id="UP001620645"/>
    </source>
</evidence>
<gene>
    <name evidence="1" type="ORF">niasHS_003017</name>
</gene>
<sequence>MAERIFGNCSSSSQQQTEELKAVLPGKLESIQALENQCAELCASAAKEFGFEELEHFDENESHAFCRECLKRYTKAALETKPFARGWLGLKCMAEKCENTIPWRKL</sequence>
<evidence type="ECO:0000313" key="1">
    <source>
        <dbReference type="EMBL" id="KAL3099562.1"/>
    </source>
</evidence>
<reference evidence="1 2" key="1">
    <citation type="submission" date="2024-10" db="EMBL/GenBank/DDBJ databases">
        <authorList>
            <person name="Kim D."/>
        </authorList>
    </citation>
    <scope>NUCLEOTIDE SEQUENCE [LARGE SCALE GENOMIC DNA]</scope>
    <source>
        <strain evidence="1">Taebaek</strain>
    </source>
</reference>
<keyword evidence="2" id="KW-1185">Reference proteome</keyword>
<dbReference type="AlphaFoldDB" id="A0ABD2K9F9"/>
<accession>A0ABD2K9F9</accession>
<name>A0ABD2K9F9_HETSC</name>
<proteinExistence type="predicted"/>
<protein>
    <submittedName>
        <fullName evidence="1">Uncharacterized protein</fullName>
    </submittedName>
</protein>
<comment type="caution">
    <text evidence="1">The sequence shown here is derived from an EMBL/GenBank/DDBJ whole genome shotgun (WGS) entry which is preliminary data.</text>
</comment>
<organism evidence="1 2">
    <name type="scientific">Heterodera schachtii</name>
    <name type="common">Sugarbeet cyst nematode worm</name>
    <name type="synonym">Tylenchus schachtii</name>
    <dbReference type="NCBI Taxonomy" id="97005"/>
    <lineage>
        <taxon>Eukaryota</taxon>
        <taxon>Metazoa</taxon>
        <taxon>Ecdysozoa</taxon>
        <taxon>Nematoda</taxon>
        <taxon>Chromadorea</taxon>
        <taxon>Rhabditida</taxon>
        <taxon>Tylenchina</taxon>
        <taxon>Tylenchomorpha</taxon>
        <taxon>Tylenchoidea</taxon>
        <taxon>Heteroderidae</taxon>
        <taxon>Heteroderinae</taxon>
        <taxon>Heterodera</taxon>
    </lineage>
</organism>
<dbReference type="Proteomes" id="UP001620645">
    <property type="component" value="Unassembled WGS sequence"/>
</dbReference>